<reference evidence="2 3" key="1">
    <citation type="submission" date="2016-07" db="EMBL/GenBank/DDBJ databases">
        <title>Pervasive Adenine N6-methylation of Active Genes in Fungi.</title>
        <authorList>
            <consortium name="DOE Joint Genome Institute"/>
            <person name="Mondo S.J."/>
            <person name="Dannebaum R.O."/>
            <person name="Kuo R.C."/>
            <person name="Labutti K."/>
            <person name="Haridas S."/>
            <person name="Kuo A."/>
            <person name="Salamov A."/>
            <person name="Ahrendt S.R."/>
            <person name="Lipzen A."/>
            <person name="Sullivan W."/>
            <person name="Andreopoulos W.B."/>
            <person name="Clum A."/>
            <person name="Lindquist E."/>
            <person name="Daum C."/>
            <person name="Ramamoorthy G.K."/>
            <person name="Gryganskyi A."/>
            <person name="Culley D."/>
            <person name="Magnuson J.K."/>
            <person name="James T.Y."/>
            <person name="O'Malley M.A."/>
            <person name="Stajich J.E."/>
            <person name="Spatafora J.W."/>
            <person name="Visel A."/>
            <person name="Grigoriev I.V."/>
        </authorList>
    </citation>
    <scope>NUCLEOTIDE SEQUENCE [LARGE SCALE GENOMIC DNA]</scope>
    <source>
        <strain evidence="2 3">12-1054</strain>
    </source>
</reference>
<protein>
    <submittedName>
        <fullName evidence="2">Uncharacterized protein</fullName>
    </submittedName>
</protein>
<feature type="compositionally biased region" description="Basic residues" evidence="1">
    <location>
        <begin position="194"/>
        <end position="207"/>
    </location>
</feature>
<feature type="compositionally biased region" description="Polar residues" evidence="1">
    <location>
        <begin position="154"/>
        <end position="174"/>
    </location>
</feature>
<feature type="region of interest" description="Disordered" evidence="1">
    <location>
        <begin position="154"/>
        <end position="215"/>
    </location>
</feature>
<dbReference type="GeneID" id="63783072"/>
<dbReference type="EMBL" id="MCFI01000031">
    <property type="protein sequence ID" value="ORY74103.1"/>
    <property type="molecule type" value="Genomic_DNA"/>
</dbReference>
<gene>
    <name evidence="2" type="ORF">BCR37DRAFT_224923</name>
</gene>
<dbReference type="AlphaFoldDB" id="A0A1Y2ER81"/>
<sequence>MPSLVHQGPLLAPRCADLYRCDHYPQVRTFPISALPNAPSRDQCWLYRALSQTLFRDGRRPRSPYASVAASTAVGLPQAPTVLFMAASSLIQSNSSGLHVSSATDTLGLSSLRTDQQRDDVSSSVAVALGSHVEASSSGTGLSHLILQAQNVQPVASTGRDTPVSNDAQASQSLKRPLTALSKPFTATASPSRLPKKQKMGRAKHSGHSTDLQSPPLANLSIVEAVSGHGSPAKKALPDDHVNVETGQKISSQHEPSHASHDGQRIARLEIELEQMHERLATILFEQSNKHQAEMEQFEGRLSRLYQLQLEGMEARLEARYPEFQNGKESEVDAEWNEQGYSRGWPLTGTHTDCNNGRPCPRACNLQEEYFSPQRTCKGA</sequence>
<keyword evidence="3" id="KW-1185">Reference proteome</keyword>
<comment type="caution">
    <text evidence="2">The sequence shown here is derived from an EMBL/GenBank/DDBJ whole genome shotgun (WGS) entry which is preliminary data.</text>
</comment>
<evidence type="ECO:0000256" key="1">
    <source>
        <dbReference type="SAM" id="MobiDB-lite"/>
    </source>
</evidence>
<evidence type="ECO:0000313" key="3">
    <source>
        <dbReference type="Proteomes" id="UP000193685"/>
    </source>
</evidence>
<accession>A0A1Y2ER81</accession>
<organism evidence="2 3">
    <name type="scientific">Protomyces lactucae-debilis</name>
    <dbReference type="NCBI Taxonomy" id="2754530"/>
    <lineage>
        <taxon>Eukaryota</taxon>
        <taxon>Fungi</taxon>
        <taxon>Dikarya</taxon>
        <taxon>Ascomycota</taxon>
        <taxon>Taphrinomycotina</taxon>
        <taxon>Taphrinomycetes</taxon>
        <taxon>Taphrinales</taxon>
        <taxon>Protomycetaceae</taxon>
        <taxon>Protomyces</taxon>
    </lineage>
</organism>
<name>A0A1Y2ER81_PROLT</name>
<evidence type="ECO:0000313" key="2">
    <source>
        <dbReference type="EMBL" id="ORY74103.1"/>
    </source>
</evidence>
<dbReference type="RefSeq" id="XP_040721937.1">
    <property type="nucleotide sequence ID" value="XM_040866473.1"/>
</dbReference>
<proteinExistence type="predicted"/>
<dbReference type="Proteomes" id="UP000193685">
    <property type="component" value="Unassembled WGS sequence"/>
</dbReference>